<keyword evidence="1" id="KW-0378">Hydrolase</keyword>
<accession>A0A2N1UNZ3</accession>
<organism evidence="3 4">
    <name type="scientific">Candidatus Kuenenbacteria bacterium HGW-Kuenenbacteria-1</name>
    <dbReference type="NCBI Taxonomy" id="2013812"/>
    <lineage>
        <taxon>Bacteria</taxon>
        <taxon>Candidatus Kueneniibacteriota</taxon>
    </lineage>
</organism>
<evidence type="ECO:0000256" key="1">
    <source>
        <dbReference type="ARBA" id="ARBA00022801"/>
    </source>
</evidence>
<proteinExistence type="predicted"/>
<evidence type="ECO:0000313" key="3">
    <source>
        <dbReference type="EMBL" id="PKL72580.1"/>
    </source>
</evidence>
<dbReference type="InterPro" id="IPR015797">
    <property type="entry name" value="NUDIX_hydrolase-like_dom_sf"/>
</dbReference>
<dbReference type="PROSITE" id="PS51462">
    <property type="entry name" value="NUDIX"/>
    <property type="match status" value="1"/>
</dbReference>
<dbReference type="Proteomes" id="UP000233414">
    <property type="component" value="Unassembled WGS sequence"/>
</dbReference>
<dbReference type="EMBL" id="PGYQ01000002">
    <property type="protein sequence ID" value="PKL72580.1"/>
    <property type="molecule type" value="Genomic_DNA"/>
</dbReference>
<dbReference type="GO" id="GO:0006754">
    <property type="term" value="P:ATP biosynthetic process"/>
    <property type="evidence" value="ECO:0007669"/>
    <property type="project" value="TreeGrafter"/>
</dbReference>
<comment type="caution">
    <text evidence="3">The sequence shown here is derived from an EMBL/GenBank/DDBJ whole genome shotgun (WGS) entry which is preliminary data.</text>
</comment>
<dbReference type="InterPro" id="IPR051325">
    <property type="entry name" value="Nudix_hydrolase_domain"/>
</dbReference>
<dbReference type="GO" id="GO:0006167">
    <property type="term" value="P:AMP biosynthetic process"/>
    <property type="evidence" value="ECO:0007669"/>
    <property type="project" value="TreeGrafter"/>
</dbReference>
<reference evidence="3 4" key="1">
    <citation type="journal article" date="2017" name="ISME J.">
        <title>Potential for microbial H2 and metal transformations associated with novel bacteria and archaea in deep terrestrial subsurface sediments.</title>
        <authorList>
            <person name="Hernsdorf A.W."/>
            <person name="Amano Y."/>
            <person name="Miyakawa K."/>
            <person name="Ise K."/>
            <person name="Suzuki Y."/>
            <person name="Anantharaman K."/>
            <person name="Probst A."/>
            <person name="Burstein D."/>
            <person name="Thomas B.C."/>
            <person name="Banfield J.F."/>
        </authorList>
    </citation>
    <scope>NUCLEOTIDE SEQUENCE [LARGE SCALE GENOMIC DNA]</scope>
    <source>
        <strain evidence="3">HGW-Kuenenbacteria-1</strain>
    </source>
</reference>
<dbReference type="PANTHER" id="PTHR21340:SF0">
    <property type="entry name" value="BIS(5'-NUCLEOSYL)-TETRAPHOSPHATASE [ASYMMETRICAL]"/>
    <property type="match status" value="1"/>
</dbReference>
<dbReference type="AlphaFoldDB" id="A0A2N1UNZ3"/>
<dbReference type="PANTHER" id="PTHR21340">
    <property type="entry name" value="DIADENOSINE 5,5-P1,P4-TETRAPHOSPHATE PYROPHOSPHOHYDROLASE MUTT"/>
    <property type="match status" value="1"/>
</dbReference>
<dbReference type="Gene3D" id="3.90.79.10">
    <property type="entry name" value="Nucleoside Triphosphate Pyrophosphohydrolase"/>
    <property type="match status" value="1"/>
</dbReference>
<dbReference type="SUPFAM" id="SSF55811">
    <property type="entry name" value="Nudix"/>
    <property type="match status" value="1"/>
</dbReference>
<feature type="domain" description="Nudix hydrolase" evidence="2">
    <location>
        <begin position="315"/>
        <end position="448"/>
    </location>
</feature>
<gene>
    <name evidence="3" type="ORF">CVV26_01030</name>
</gene>
<dbReference type="GO" id="GO:0004081">
    <property type="term" value="F:bis(5'-nucleosyl)-tetraphosphatase (asymmetrical) activity"/>
    <property type="evidence" value="ECO:0007669"/>
    <property type="project" value="TreeGrafter"/>
</dbReference>
<dbReference type="Pfam" id="PF00293">
    <property type="entry name" value="NUDIX"/>
    <property type="match status" value="1"/>
</dbReference>
<dbReference type="InterPro" id="IPR000086">
    <property type="entry name" value="NUDIX_hydrolase_dom"/>
</dbReference>
<name>A0A2N1UNZ3_9BACT</name>
<dbReference type="PROSITE" id="PS00893">
    <property type="entry name" value="NUDIX_BOX"/>
    <property type="match status" value="1"/>
</dbReference>
<dbReference type="InterPro" id="IPR020084">
    <property type="entry name" value="NUDIX_hydrolase_CS"/>
</dbReference>
<sequence>MIKYIQIGLVILKIDIKKESKVINNILKSFKIVPVEKSDGVIIFKRAKEKSIIINVKSRSVVVAGPALDNCSDHLLPIMIMQIIFRFADFLSVDKPQLLLHASTAIWCESKAILFGDDGTNVGKTTASIELGLKSNEYVSDEFSVYDVASNAILDFSTLSIHIRDEYLVDLNNRGILINSNPKCRGLYSLGDFGIKSSLEAQLSMIVYPRFSLKAEPKVVRLSENKARANLDILAFSHMAKFLYPKYDRASWIKRTDSTEIFNIEKDCKRLALSRRACTDQILQKVSSYFITFQTPSQIVELVKHAVAVEQKRVINHLSASAVVYFKNKEGAKILLIKKTNGRIFLPKGHVNYGEKSSDAALREVKEEAGLKSGIVKGKIGEYSYTFTPEYGFATHNKTVSTYLIEGKKIKLKALIAEGFIDAFLVSPNEAIKLCSFEDEKKMIAKIFK</sequence>
<evidence type="ECO:0000259" key="2">
    <source>
        <dbReference type="PROSITE" id="PS51462"/>
    </source>
</evidence>
<evidence type="ECO:0000313" key="4">
    <source>
        <dbReference type="Proteomes" id="UP000233414"/>
    </source>
</evidence>
<protein>
    <recommendedName>
        <fullName evidence="2">Nudix hydrolase domain-containing protein</fullName>
    </recommendedName>
</protein>